<proteinExistence type="inferred from homology"/>
<dbReference type="GO" id="GO:0051205">
    <property type="term" value="P:protein insertion into membrane"/>
    <property type="evidence" value="ECO:0007669"/>
    <property type="project" value="TreeGrafter"/>
</dbReference>
<protein>
    <recommendedName>
        <fullName evidence="3">Membrane protein insertase YidC</fullName>
    </recommendedName>
    <alternativeName>
        <fullName evidence="11">Foldase YidC</fullName>
    </alternativeName>
    <alternativeName>
        <fullName evidence="10">Membrane integrase YidC</fullName>
    </alternativeName>
    <alternativeName>
        <fullName evidence="9">Membrane protein YidC</fullName>
    </alternativeName>
</protein>
<dbReference type="OrthoDB" id="9780552at2"/>
<dbReference type="Proteomes" id="UP000058446">
    <property type="component" value="Chromosome"/>
</dbReference>
<reference evidence="15 16" key="1">
    <citation type="submission" date="2013-10" db="EMBL/GenBank/DDBJ databases">
        <title>Complete genome sequence of Corynebacterium lactis DSM 45799(T), isolated from raw cow milk.</title>
        <authorList>
            <person name="Ruckert C."/>
            <person name="Albersmeier A."/>
            <person name="Lipski A."/>
            <person name="Kalinowski J."/>
        </authorList>
    </citation>
    <scope>NUCLEOTIDE SEQUENCE [LARGE SCALE GENOMIC DNA]</scope>
    <source>
        <strain evidence="15 16">RW2-5</strain>
    </source>
</reference>
<comment type="similarity">
    <text evidence="2">Belongs to the OXA1/ALB3/YidC family. Type 1 subfamily.</text>
</comment>
<keyword evidence="6" id="KW-0472">Membrane</keyword>
<keyword evidence="4 12" id="KW-0812">Transmembrane</keyword>
<dbReference type="RefSeq" id="WP_053413090.1">
    <property type="nucleotide sequence ID" value="NZ_CP006841.1"/>
</dbReference>
<dbReference type="KEGG" id="clw:CLAC_12100"/>
<dbReference type="Pfam" id="PF02096">
    <property type="entry name" value="60KD_IMP"/>
    <property type="match status" value="1"/>
</dbReference>
<evidence type="ECO:0000256" key="4">
    <source>
        <dbReference type="ARBA" id="ARBA00022692"/>
    </source>
</evidence>
<dbReference type="NCBIfam" id="TIGR03592">
    <property type="entry name" value="yidC_oxa1_cterm"/>
    <property type="match status" value="1"/>
</dbReference>
<feature type="domain" description="Membrane insertase YidC/Oxa/ALB C-terminal" evidence="14">
    <location>
        <begin position="34"/>
        <end position="272"/>
    </location>
</feature>
<evidence type="ECO:0000256" key="11">
    <source>
        <dbReference type="ARBA" id="ARBA00033342"/>
    </source>
</evidence>
<keyword evidence="5" id="KW-1133">Transmembrane helix</keyword>
<evidence type="ECO:0000256" key="13">
    <source>
        <dbReference type="SAM" id="MobiDB-lite"/>
    </source>
</evidence>
<evidence type="ECO:0000256" key="5">
    <source>
        <dbReference type="ARBA" id="ARBA00022989"/>
    </source>
</evidence>
<dbReference type="GO" id="GO:0032977">
    <property type="term" value="F:membrane insertase activity"/>
    <property type="evidence" value="ECO:0007669"/>
    <property type="project" value="InterPro"/>
</dbReference>
<comment type="subcellular location">
    <subcellularLocation>
        <location evidence="1 12">Membrane</location>
        <topology evidence="1 12">Multi-pass membrane protein</topology>
    </subcellularLocation>
</comment>
<evidence type="ECO:0000256" key="7">
    <source>
        <dbReference type="ARBA" id="ARBA00025034"/>
    </source>
</evidence>
<comment type="subunit">
    <text evidence="8">Interacts with the Sec translocase complex via SecD. Specifically interacts with transmembrane segments of nascent integral membrane proteins during membrane integration.</text>
</comment>
<evidence type="ECO:0000259" key="14">
    <source>
        <dbReference type="Pfam" id="PF02096"/>
    </source>
</evidence>
<dbReference type="AlphaFoldDB" id="A0A0K2H3W3"/>
<keyword evidence="16" id="KW-1185">Reference proteome</keyword>
<evidence type="ECO:0000256" key="6">
    <source>
        <dbReference type="ARBA" id="ARBA00023136"/>
    </source>
</evidence>
<dbReference type="InterPro" id="IPR028055">
    <property type="entry name" value="YidC/Oxa/ALB_C"/>
</dbReference>
<sequence>MVLFEPLVYLVSFVLKVWHLLLSSVLQLPASLSWTVSIFLLVVTIRSAIVYFAIQQFVSNRKSANLRPKLLAVRNYYSRNLDPKAPAYASFASSSIRKEHGLSTTALLVPSFIQIPVFMGLVSMLRQMLGSAAAPGQPARFGVGFLSQEEVSQFLHATLFGRPLPAYLNMRPDRFEALGISYDFLFGFCAPAIFAAAIFTALNLRISAKRLGRTLDYSNKVTLLLNRFLRAMIVIAPMSILFFGFVGPTAVALIAYWVCNNFWTLAQNFLLTRYIEAKYPLSPKFIALQNSQKAEHNTVATENRALKIAKRKARLAAIIAPKQTSRLQAEYRAKKDAVEKRRQAKKTQEHARALKIAQARWVIGQMRPAAQDSFPSLSGNVPLHDGHVPSMPGAQRAREEALKKQKRVQATPKPLLITMMLAQQAGKGARNKIRKVTGTEPSKWKRFRD</sequence>
<evidence type="ECO:0000313" key="16">
    <source>
        <dbReference type="Proteomes" id="UP000058446"/>
    </source>
</evidence>
<evidence type="ECO:0000256" key="8">
    <source>
        <dbReference type="ARBA" id="ARBA00026028"/>
    </source>
</evidence>
<evidence type="ECO:0000256" key="12">
    <source>
        <dbReference type="RuleBase" id="RU003945"/>
    </source>
</evidence>
<feature type="region of interest" description="Disordered" evidence="13">
    <location>
        <begin position="426"/>
        <end position="449"/>
    </location>
</feature>
<dbReference type="PATRIC" id="fig|1408189.4.peg.2441"/>
<evidence type="ECO:0000256" key="3">
    <source>
        <dbReference type="ARBA" id="ARBA00015325"/>
    </source>
</evidence>
<comment type="function">
    <text evidence="7">Required for the insertion and/or proper folding and/or complex formation of integral membrane proteins into the membrane. Involved in integration of membrane proteins that insert both dependently and independently of the Sec translocase complex, as well as at least some lipoproteins. Aids folding of multispanning membrane proteins.</text>
</comment>
<dbReference type="PANTHER" id="PTHR12428:SF65">
    <property type="entry name" value="CYTOCHROME C OXIDASE ASSEMBLY PROTEIN COX18, MITOCHONDRIAL"/>
    <property type="match status" value="1"/>
</dbReference>
<evidence type="ECO:0000313" key="15">
    <source>
        <dbReference type="EMBL" id="ALA68735.1"/>
    </source>
</evidence>
<name>A0A0K2H3W3_9CORY</name>
<evidence type="ECO:0000256" key="2">
    <source>
        <dbReference type="ARBA" id="ARBA00010527"/>
    </source>
</evidence>
<dbReference type="EMBL" id="CP006841">
    <property type="protein sequence ID" value="ALA68735.1"/>
    <property type="molecule type" value="Genomic_DNA"/>
</dbReference>
<dbReference type="InterPro" id="IPR001708">
    <property type="entry name" value="YidC/ALB3/OXA1/COX18"/>
</dbReference>
<accession>A0A0K2H3W3</accession>
<dbReference type="GO" id="GO:0016020">
    <property type="term" value="C:membrane"/>
    <property type="evidence" value="ECO:0007669"/>
    <property type="project" value="UniProtKB-SubCell"/>
</dbReference>
<dbReference type="STRING" id="1408189.CLAC_12100"/>
<dbReference type="PANTHER" id="PTHR12428">
    <property type="entry name" value="OXA1"/>
    <property type="match status" value="1"/>
</dbReference>
<evidence type="ECO:0000256" key="1">
    <source>
        <dbReference type="ARBA" id="ARBA00004141"/>
    </source>
</evidence>
<evidence type="ECO:0000256" key="9">
    <source>
        <dbReference type="ARBA" id="ARBA00031538"/>
    </source>
</evidence>
<gene>
    <name evidence="15" type="ORF">CLAC_12100</name>
</gene>
<evidence type="ECO:0000256" key="10">
    <source>
        <dbReference type="ARBA" id="ARBA00033245"/>
    </source>
</evidence>
<organism evidence="15 16">
    <name type="scientific">Corynebacterium lactis RW2-5</name>
    <dbReference type="NCBI Taxonomy" id="1408189"/>
    <lineage>
        <taxon>Bacteria</taxon>
        <taxon>Bacillati</taxon>
        <taxon>Actinomycetota</taxon>
        <taxon>Actinomycetes</taxon>
        <taxon>Mycobacteriales</taxon>
        <taxon>Corynebacteriaceae</taxon>
        <taxon>Corynebacterium</taxon>
    </lineage>
</organism>